<reference evidence="2 3" key="1">
    <citation type="submission" date="2016-06" db="EMBL/GenBank/DDBJ databases">
        <title>Living apart together: crosstalk between the core and supernumerary genomes in a fungal plant pathogen.</title>
        <authorList>
            <person name="Vanheule A."/>
            <person name="Audenaert K."/>
            <person name="Warris S."/>
            <person name="Van De Geest H."/>
            <person name="Schijlen E."/>
            <person name="Hofte M."/>
            <person name="De Saeger S."/>
            <person name="Haesaert G."/>
            <person name="Waalwijk C."/>
            <person name="Van Der Lee T."/>
        </authorList>
    </citation>
    <scope>NUCLEOTIDE SEQUENCE [LARGE SCALE GENOMIC DNA]</scope>
    <source>
        <strain evidence="2 3">2516</strain>
    </source>
</reference>
<feature type="compositionally biased region" description="Polar residues" evidence="1">
    <location>
        <begin position="336"/>
        <end position="345"/>
    </location>
</feature>
<evidence type="ECO:0000256" key="1">
    <source>
        <dbReference type="SAM" id="MobiDB-lite"/>
    </source>
</evidence>
<dbReference type="AlphaFoldDB" id="A0A1B8AEC7"/>
<feature type="region of interest" description="Disordered" evidence="1">
    <location>
        <begin position="326"/>
        <end position="345"/>
    </location>
</feature>
<protein>
    <submittedName>
        <fullName evidence="2">Uncharacterized protein</fullName>
    </submittedName>
</protein>
<dbReference type="STRING" id="36050.A0A1B8AEC7"/>
<feature type="compositionally biased region" description="Basic and acidic residues" evidence="1">
    <location>
        <begin position="40"/>
        <end position="60"/>
    </location>
</feature>
<evidence type="ECO:0000313" key="2">
    <source>
        <dbReference type="EMBL" id="OBS18804.1"/>
    </source>
</evidence>
<sequence>MSALLRSIRPLNHFVSVGLRTAPTQQRFASKKTKKAKSQKGKDNKQKVVAHDKRLTDARNRSLQQEPGPAEPDDPLKSPMWGLTSVKNRNWVPATMRRIDAIRLAREQDAAFAAATEDKFNELWAEVTQNWHSIFFQMDGFLEMQDEILIRPTDTDSSGTIAFPSFLRVALHNWLKSVDSVSEVPVWEQMISPSGNYPWMRCFSSIMQYGRPLLPHDRIFVRYKLSQEPTYESHNQHHSIRLISSILSATTYREVARSSDVFTFLDHNNDYMTPISTNEFSPLCDELRDVWISQRRNTRAGFDRVMDNIWTVVRHIELVKSQMVKDEPKSECGSEPRSQIATSDQLQEAIDSYRVE</sequence>
<gene>
    <name evidence="2" type="ORF">FPOA_10532</name>
</gene>
<feature type="compositionally biased region" description="Basic residues" evidence="1">
    <location>
        <begin position="29"/>
        <end position="39"/>
    </location>
</feature>
<evidence type="ECO:0000313" key="3">
    <source>
        <dbReference type="Proteomes" id="UP000091967"/>
    </source>
</evidence>
<name>A0A1B8AEC7_FUSPO</name>
<accession>A0A1B8AEC7</accession>
<dbReference type="EMBL" id="LYXU01000004">
    <property type="protein sequence ID" value="OBS18804.1"/>
    <property type="molecule type" value="Genomic_DNA"/>
</dbReference>
<organism evidence="2 3">
    <name type="scientific">Fusarium poae</name>
    <dbReference type="NCBI Taxonomy" id="36050"/>
    <lineage>
        <taxon>Eukaryota</taxon>
        <taxon>Fungi</taxon>
        <taxon>Dikarya</taxon>
        <taxon>Ascomycota</taxon>
        <taxon>Pezizomycotina</taxon>
        <taxon>Sordariomycetes</taxon>
        <taxon>Hypocreomycetidae</taxon>
        <taxon>Hypocreales</taxon>
        <taxon>Nectriaceae</taxon>
        <taxon>Fusarium</taxon>
    </lineage>
</organism>
<dbReference type="Proteomes" id="UP000091967">
    <property type="component" value="Unassembled WGS sequence"/>
</dbReference>
<feature type="region of interest" description="Disordered" evidence="1">
    <location>
        <begin position="26"/>
        <end position="80"/>
    </location>
</feature>
<comment type="caution">
    <text evidence="2">The sequence shown here is derived from an EMBL/GenBank/DDBJ whole genome shotgun (WGS) entry which is preliminary data.</text>
</comment>
<proteinExistence type="predicted"/>
<keyword evidence="3" id="KW-1185">Reference proteome</keyword>